<feature type="compositionally biased region" description="Basic and acidic residues" evidence="1">
    <location>
        <begin position="85"/>
        <end position="107"/>
    </location>
</feature>
<feature type="region of interest" description="Disordered" evidence="1">
    <location>
        <begin position="1"/>
        <end position="61"/>
    </location>
</feature>
<reference evidence="2 3" key="1">
    <citation type="journal article" date="2012" name="J. Bacteriol.">
        <title>Whole-Genome Sequence of Nocardiopsis alba Strain ATCC BAA-2165, Associated with Honeybees.</title>
        <authorList>
            <person name="Qiao J."/>
            <person name="Chen L."/>
            <person name="Li Y."/>
            <person name="Wang J."/>
            <person name="Zhang W."/>
            <person name="Chen S."/>
        </authorList>
    </citation>
    <scope>NUCLEOTIDE SEQUENCE [LARGE SCALE GENOMIC DNA]</scope>
    <source>
        <strain evidence="3">ATCC BAA-2165 / BE74</strain>
    </source>
</reference>
<dbReference type="KEGG" id="nal:B005_4030"/>
<name>J7LA95_NOCAA</name>
<organism evidence="2 3">
    <name type="scientific">Nocardiopsis alba (strain ATCC BAA-2165 / BE74)</name>
    <dbReference type="NCBI Taxonomy" id="1205910"/>
    <lineage>
        <taxon>Bacteria</taxon>
        <taxon>Bacillati</taxon>
        <taxon>Actinomycetota</taxon>
        <taxon>Actinomycetes</taxon>
        <taxon>Streptosporangiales</taxon>
        <taxon>Nocardiopsidaceae</taxon>
        <taxon>Nocardiopsis</taxon>
    </lineage>
</organism>
<dbReference type="AlphaFoldDB" id="J7LA95"/>
<feature type="compositionally biased region" description="Basic and acidic residues" evidence="1">
    <location>
        <begin position="36"/>
        <end position="48"/>
    </location>
</feature>
<proteinExistence type="predicted"/>
<sequence length="107" mass="11901">MVHEQTVGRRSGALRRAREAQTFGSFEGGAFQTGEVEVRGKERGDHRRSQGVWEQASPQGWTRSVRRAEGLWTTLVTAGHSMIPGRDDPRGGRFQVLEEGRNRPGSV</sequence>
<accession>J7LA95</accession>
<dbReference type="EMBL" id="CP003788">
    <property type="protein sequence ID" value="AFR07729.1"/>
    <property type="molecule type" value="Genomic_DNA"/>
</dbReference>
<protein>
    <submittedName>
        <fullName evidence="2">Uncharacterized protein</fullName>
    </submittedName>
</protein>
<reference evidence="3" key="2">
    <citation type="submission" date="2012-08" db="EMBL/GenBank/DDBJ databases">
        <title>Whole-genome sequence of Nocardiopsis alba strain ATCC BAA-2165 associated with honeybees.</title>
        <authorList>
            <person name="Qiao J."/>
            <person name="Chen L."/>
            <person name="Li Y."/>
            <person name="Wang J."/>
            <person name="Zhang W."/>
            <person name="Chen S."/>
        </authorList>
    </citation>
    <scope>NUCLEOTIDE SEQUENCE [LARGE SCALE GENOMIC DNA]</scope>
    <source>
        <strain evidence="3">ATCC BAA-2165 / BE74</strain>
    </source>
</reference>
<dbReference type="STRING" id="1205910.B005_4030"/>
<evidence type="ECO:0000313" key="2">
    <source>
        <dbReference type="EMBL" id="AFR07729.1"/>
    </source>
</evidence>
<gene>
    <name evidence="2" type="ordered locus">B005_4030</name>
</gene>
<feature type="region of interest" description="Disordered" evidence="1">
    <location>
        <begin position="80"/>
        <end position="107"/>
    </location>
</feature>
<evidence type="ECO:0000313" key="3">
    <source>
        <dbReference type="Proteomes" id="UP000003779"/>
    </source>
</evidence>
<dbReference type="HOGENOM" id="CLU_2207257_0_0_11"/>
<evidence type="ECO:0000256" key="1">
    <source>
        <dbReference type="SAM" id="MobiDB-lite"/>
    </source>
</evidence>
<dbReference type="Proteomes" id="UP000003779">
    <property type="component" value="Chromosome"/>
</dbReference>